<organism evidence="12">
    <name type="scientific">Lentinula edodes</name>
    <name type="common">Shiitake mushroom</name>
    <name type="synonym">Lentinus edodes</name>
    <dbReference type="NCBI Taxonomy" id="5353"/>
    <lineage>
        <taxon>Eukaryota</taxon>
        <taxon>Fungi</taxon>
        <taxon>Dikarya</taxon>
        <taxon>Basidiomycota</taxon>
        <taxon>Agaricomycotina</taxon>
        <taxon>Agaricomycetes</taxon>
        <taxon>Agaricomycetidae</taxon>
        <taxon>Agaricales</taxon>
        <taxon>Marasmiineae</taxon>
        <taxon>Omphalotaceae</taxon>
        <taxon>Lentinula</taxon>
    </lineage>
</organism>
<dbReference type="GO" id="GO:0016020">
    <property type="term" value="C:membrane"/>
    <property type="evidence" value="ECO:0007669"/>
    <property type="project" value="UniProtKB-SubCell"/>
</dbReference>
<comment type="subcellular location">
    <subcellularLocation>
        <location evidence="1">Membrane</location>
        <topology evidence="1">Multi-pass membrane protein</topology>
    </subcellularLocation>
</comment>
<evidence type="ECO:0000256" key="10">
    <source>
        <dbReference type="SAM" id="Phobius"/>
    </source>
</evidence>
<feature type="transmembrane region" description="Helical" evidence="10">
    <location>
        <begin position="611"/>
        <end position="633"/>
    </location>
</feature>
<dbReference type="EMBL" id="MF774812">
    <property type="protein sequence ID" value="QEN73904.1"/>
    <property type="molecule type" value="Genomic_DNA"/>
</dbReference>
<dbReference type="PANTHER" id="PTHR22773">
    <property type="entry name" value="NADH DEHYDROGENASE"/>
    <property type="match status" value="1"/>
</dbReference>
<feature type="transmembrane region" description="Helical" evidence="10">
    <location>
        <begin position="59"/>
        <end position="86"/>
    </location>
</feature>
<dbReference type="RefSeq" id="YP_006576302.1">
    <property type="nucleotide sequence ID" value="NC_018365.1"/>
</dbReference>
<feature type="transmembrane region" description="Helical" evidence="10">
    <location>
        <begin position="340"/>
        <end position="360"/>
    </location>
</feature>
<comment type="catalytic activity">
    <reaction evidence="8">
        <text>a ubiquinone + NADH + 5 H(+)(in) = a ubiquinol + NAD(+) + 4 H(+)(out)</text>
        <dbReference type="Rhea" id="RHEA:29091"/>
        <dbReference type="Rhea" id="RHEA-COMP:9565"/>
        <dbReference type="Rhea" id="RHEA-COMP:9566"/>
        <dbReference type="ChEBI" id="CHEBI:15378"/>
        <dbReference type="ChEBI" id="CHEBI:16389"/>
        <dbReference type="ChEBI" id="CHEBI:17976"/>
        <dbReference type="ChEBI" id="CHEBI:57540"/>
        <dbReference type="ChEBI" id="CHEBI:57945"/>
        <dbReference type="EC" id="7.1.1.2"/>
    </reaction>
</comment>
<feature type="transmembrane region" description="Helical" evidence="10">
    <location>
        <begin position="306"/>
        <end position="328"/>
    </location>
</feature>
<evidence type="ECO:0000256" key="5">
    <source>
        <dbReference type="ARBA" id="ARBA00022989"/>
    </source>
</evidence>
<keyword evidence="6 10" id="KW-0472">Membrane</keyword>
<feature type="domain" description="NADH:quinone oxidoreductase/Mrp antiporter transmembrane" evidence="11">
    <location>
        <begin position="210"/>
        <end position="547"/>
    </location>
</feature>
<evidence type="ECO:0000256" key="2">
    <source>
        <dbReference type="ARBA" id="ARBA00007012"/>
    </source>
</evidence>
<feature type="transmembrane region" description="Helical" evidence="10">
    <location>
        <begin position="192"/>
        <end position="217"/>
    </location>
</feature>
<reference evidence="13" key="2">
    <citation type="journal article" date="2019" name="Sci. Rep.">
        <title>Mitogenome types of two Lentinula edodes sensu lato populations in China.</title>
        <authorList>
            <person name="Song X."/>
            <person name="Zhao Y."/>
            <person name="Song C."/>
            <person name="Chen M."/>
            <person name="Huang J."/>
            <person name="Bao D."/>
            <person name="Tan Q."/>
            <person name="Yang R."/>
        </authorList>
    </citation>
    <scope>NUCLEOTIDE SEQUENCE</scope>
    <source>
        <strain evidence="13">L135</strain>
    </source>
</reference>
<proteinExistence type="inferred from homology"/>
<keyword evidence="5 10" id="KW-1133">Transmembrane helix</keyword>
<feature type="transmembrane region" description="Helical" evidence="10">
    <location>
        <begin position="416"/>
        <end position="435"/>
    </location>
</feature>
<evidence type="ECO:0000256" key="9">
    <source>
        <dbReference type="SAM" id="MobiDB-lite"/>
    </source>
</evidence>
<feature type="region of interest" description="Disordered" evidence="9">
    <location>
        <begin position="98"/>
        <end position="117"/>
    </location>
</feature>
<dbReference type="GO" id="GO:0042773">
    <property type="term" value="P:ATP synthesis coupled electron transport"/>
    <property type="evidence" value="ECO:0007669"/>
    <property type="project" value="InterPro"/>
</dbReference>
<evidence type="ECO:0000313" key="13">
    <source>
        <dbReference type="EMBL" id="QEN73904.1"/>
    </source>
</evidence>
<feature type="transmembrane region" description="Helical" evidence="10">
    <location>
        <begin position="246"/>
        <end position="270"/>
    </location>
</feature>
<reference evidence="12" key="1">
    <citation type="submission" date="2012-02" db="EMBL/GenBank/DDBJ databases">
        <title>The mitochondrial genome of the Basidiomycete Lentinula edodes (shiitake mushroom).</title>
        <authorList>
            <person name="Babasaki K."/>
            <person name="Miyazaki Y."/>
        </authorList>
    </citation>
    <scope>NUCLEOTIDE SEQUENCE</scope>
    <source>
        <strain evidence="12">AkiyamaA567_pro_pm_17</strain>
    </source>
</reference>
<feature type="transmembrane region" description="Helical" evidence="10">
    <location>
        <begin position="490"/>
        <end position="512"/>
    </location>
</feature>
<evidence type="ECO:0000256" key="8">
    <source>
        <dbReference type="ARBA" id="ARBA00049551"/>
    </source>
</evidence>
<feature type="transmembrane region" description="Helical" evidence="10">
    <location>
        <begin position="447"/>
        <end position="469"/>
    </location>
</feature>
<keyword evidence="12" id="KW-0496">Mitochondrion</keyword>
<dbReference type="InterPro" id="IPR010096">
    <property type="entry name" value="NADH-Q_OxRdtase_suN/2"/>
</dbReference>
<dbReference type="InterPro" id="IPR001750">
    <property type="entry name" value="ND/Mrp_TM"/>
</dbReference>
<comment type="similarity">
    <text evidence="2">Belongs to the complex I subunit 2 family.</text>
</comment>
<feature type="transmembrane region" description="Helical" evidence="10">
    <location>
        <begin position="532"/>
        <end position="552"/>
    </location>
</feature>
<evidence type="ECO:0000256" key="3">
    <source>
        <dbReference type="ARBA" id="ARBA00021008"/>
    </source>
</evidence>
<gene>
    <name evidence="12" type="primary">nad2</name>
</gene>
<dbReference type="EMBL" id="AB697988">
    <property type="protein sequence ID" value="BAM29328.1"/>
    <property type="molecule type" value="Genomic_DNA"/>
</dbReference>
<feature type="transmembrane region" description="Helical" evidence="10">
    <location>
        <begin position="390"/>
        <end position="409"/>
    </location>
</feature>
<dbReference type="GO" id="GO:0008137">
    <property type="term" value="F:NADH dehydrogenase (ubiquinone) activity"/>
    <property type="evidence" value="ECO:0007669"/>
    <property type="project" value="UniProtKB-EC"/>
</dbReference>
<sequence length="644" mass="72426">MLFITLITLIICKALLSERLTLNFSYRITSIILLLTAILNYNTLLNFDIVTGIGIYNGLFHITYITQIIEIFLLIIGSIILISWPFKNELITEISLSSSSPLPNTNQPEQSSFSQGKEGKVIVNDKVEKKYPLLYSISLENYFNQSLIEGSKAKELLYNHGNHNNLNIKYSLLSSGRLEQNNHNFINYGMNYSIIVLFCTLGASLLISCSDLISMYLSIELQSFSLYVLSTLYKNSELSTSAGLKYFLLGGLSSCLILFGAGLIYAYTGLTNFESIYSFLSIYSIEINNNLLQIIYPFLSEEYSSSIFLGFIFIFVGFLFKIAAAPFHNWSPDVYDETPTIVTIWLTLIPKISILILLLELHIHIDLINQLSLFGQLKIFSFNIDTITKNLLLISSLFSLIIGSVVGLAQNRIKRLLAYSTISHIGYILLALGIYTEQSIDSFIFYIIQYIITNLNIFLIIIALSYIINKSINNDKTYFKDIRYISEFKGLFYSNPLISLSFSICLFSIAGIPPLIGFFSKQFVLYSAIQSGYNFIAIVAIFVSVISASYYLKIIKTFFIDFDSKELNNNLLQNSSTSTSLSTNVTTSLPASAYVGLSASNEGILNNSHSFLISTLTLSILFFIFKPSLILNITQLLSLSLFYI</sequence>
<keyword evidence="4 10" id="KW-0812">Transmembrane</keyword>
<evidence type="ECO:0000256" key="7">
    <source>
        <dbReference type="ARBA" id="ARBA00031028"/>
    </source>
</evidence>
<evidence type="ECO:0000313" key="12">
    <source>
        <dbReference type="EMBL" id="BAM29328.1"/>
    </source>
</evidence>
<evidence type="ECO:0000259" key="11">
    <source>
        <dbReference type="Pfam" id="PF00361"/>
    </source>
</evidence>
<evidence type="ECO:0000256" key="6">
    <source>
        <dbReference type="ARBA" id="ARBA00023136"/>
    </source>
</evidence>
<feature type="transmembrane region" description="Helical" evidence="10">
    <location>
        <begin position="27"/>
        <end position="47"/>
    </location>
</feature>
<geneLocation type="mitochondrion" evidence="12"/>
<dbReference type="GeneID" id="13435623"/>
<evidence type="ECO:0000256" key="4">
    <source>
        <dbReference type="ARBA" id="ARBA00022692"/>
    </source>
</evidence>
<dbReference type="HAMAP" id="MF_00445">
    <property type="entry name" value="NDH1_NuoN_1"/>
    <property type="match status" value="1"/>
</dbReference>
<dbReference type="Pfam" id="PF00361">
    <property type="entry name" value="Proton_antipo_M"/>
    <property type="match status" value="1"/>
</dbReference>
<protein>
    <recommendedName>
        <fullName evidence="3">NADH-ubiquinone oxidoreductase chain 2</fullName>
    </recommendedName>
    <alternativeName>
        <fullName evidence="7">NADH dehydrogenase subunit 2</fullName>
    </alternativeName>
</protein>
<evidence type="ECO:0000256" key="1">
    <source>
        <dbReference type="ARBA" id="ARBA00004141"/>
    </source>
</evidence>
<accession>I7HBM6</accession>
<name>I7HBM6_LENED</name>
<dbReference type="AlphaFoldDB" id="I7HBM6"/>